<reference evidence="1" key="1">
    <citation type="journal article" date="2020" name="Stud. Mycol.">
        <title>101 Dothideomycetes genomes: a test case for predicting lifestyles and emergence of pathogens.</title>
        <authorList>
            <person name="Haridas S."/>
            <person name="Albert R."/>
            <person name="Binder M."/>
            <person name="Bloem J."/>
            <person name="Labutti K."/>
            <person name="Salamov A."/>
            <person name="Andreopoulos B."/>
            <person name="Baker S."/>
            <person name="Barry K."/>
            <person name="Bills G."/>
            <person name="Bluhm B."/>
            <person name="Cannon C."/>
            <person name="Castanera R."/>
            <person name="Culley D."/>
            <person name="Daum C."/>
            <person name="Ezra D."/>
            <person name="Gonzalez J."/>
            <person name="Henrissat B."/>
            <person name="Kuo A."/>
            <person name="Liang C."/>
            <person name="Lipzen A."/>
            <person name="Lutzoni F."/>
            <person name="Magnuson J."/>
            <person name="Mondo S."/>
            <person name="Nolan M."/>
            <person name="Ohm R."/>
            <person name="Pangilinan J."/>
            <person name="Park H.-J."/>
            <person name="Ramirez L."/>
            <person name="Alfaro M."/>
            <person name="Sun H."/>
            <person name="Tritt A."/>
            <person name="Yoshinaga Y."/>
            <person name="Zwiers L.-H."/>
            <person name="Turgeon B."/>
            <person name="Goodwin S."/>
            <person name="Spatafora J."/>
            <person name="Crous P."/>
            <person name="Grigoriev I."/>
        </authorList>
    </citation>
    <scope>NUCLEOTIDE SEQUENCE</scope>
    <source>
        <strain evidence="1">ATCC 200398</strain>
    </source>
</reference>
<gene>
    <name evidence="1" type="ORF">BDR25DRAFT_51024</name>
</gene>
<dbReference type="Proteomes" id="UP000799755">
    <property type="component" value="Unassembled WGS sequence"/>
</dbReference>
<comment type="caution">
    <text evidence="1">The sequence shown here is derived from an EMBL/GenBank/DDBJ whole genome shotgun (WGS) entry which is preliminary data.</text>
</comment>
<proteinExistence type="predicted"/>
<sequence length="150" mass="16529">MVVEKYPSTAVAQIAGAAHNQRLHVATLRQLSSPFSSFVHLISIVAPGEASVQSFPELQPLASSRPGLPCIWPVTWQVCRSLLGKVGRTEASAHPLCREWFDGTYDSQGREAVWLAGPSRLSSSAEQLGRLLSTVIHRQEDIVERQKERD</sequence>
<accession>A0ACB6QQA5</accession>
<organism evidence="1 2">
    <name type="scientific">Lindgomyces ingoldianus</name>
    <dbReference type="NCBI Taxonomy" id="673940"/>
    <lineage>
        <taxon>Eukaryota</taxon>
        <taxon>Fungi</taxon>
        <taxon>Dikarya</taxon>
        <taxon>Ascomycota</taxon>
        <taxon>Pezizomycotina</taxon>
        <taxon>Dothideomycetes</taxon>
        <taxon>Pleosporomycetidae</taxon>
        <taxon>Pleosporales</taxon>
        <taxon>Lindgomycetaceae</taxon>
        <taxon>Lindgomyces</taxon>
    </lineage>
</organism>
<protein>
    <submittedName>
        <fullName evidence="1">Uncharacterized protein</fullName>
    </submittedName>
</protein>
<keyword evidence="2" id="KW-1185">Reference proteome</keyword>
<dbReference type="EMBL" id="MU003513">
    <property type="protein sequence ID" value="KAF2469091.1"/>
    <property type="molecule type" value="Genomic_DNA"/>
</dbReference>
<evidence type="ECO:0000313" key="1">
    <source>
        <dbReference type="EMBL" id="KAF2469091.1"/>
    </source>
</evidence>
<name>A0ACB6QQA5_9PLEO</name>
<evidence type="ECO:0000313" key="2">
    <source>
        <dbReference type="Proteomes" id="UP000799755"/>
    </source>
</evidence>